<comment type="caution">
    <text evidence="1">The sequence shown here is derived from an EMBL/GenBank/DDBJ whole genome shotgun (WGS) entry which is preliminary data.</text>
</comment>
<protein>
    <submittedName>
        <fullName evidence="1">Uncharacterized protein</fullName>
    </submittedName>
</protein>
<dbReference type="AlphaFoldDB" id="A0A1E5KT77"/>
<dbReference type="EMBL" id="MIEK01000067">
    <property type="protein sequence ID" value="OEH81084.1"/>
    <property type="molecule type" value="Genomic_DNA"/>
</dbReference>
<dbReference type="Proteomes" id="UP000095256">
    <property type="component" value="Unassembled WGS sequence"/>
</dbReference>
<proteinExistence type="predicted"/>
<keyword evidence="2" id="KW-1185">Reference proteome</keyword>
<accession>A0A1E5KT77</accession>
<organism evidence="1 2">
    <name type="scientific">Enterococcus rivorum</name>
    <dbReference type="NCBI Taxonomy" id="762845"/>
    <lineage>
        <taxon>Bacteria</taxon>
        <taxon>Bacillati</taxon>
        <taxon>Bacillota</taxon>
        <taxon>Bacilli</taxon>
        <taxon>Lactobacillales</taxon>
        <taxon>Enterococcaceae</taxon>
        <taxon>Enterococcus</taxon>
    </lineage>
</organism>
<reference evidence="1 2" key="1">
    <citation type="submission" date="2016-09" db="EMBL/GenBank/DDBJ databases">
        <authorList>
            <person name="Capua I."/>
            <person name="De Benedictis P."/>
            <person name="Joannis T."/>
            <person name="Lombin L.H."/>
            <person name="Cattoli G."/>
        </authorList>
    </citation>
    <scope>NUCLEOTIDE SEQUENCE [LARGE SCALE GENOMIC DNA]</scope>
    <source>
        <strain evidence="1 2">LMG 25899</strain>
    </source>
</reference>
<name>A0A1E5KT77_9ENTE</name>
<sequence>MVAKTKILVVVEGQKAEPTILEHLLNLYGIDCYDIISYNANIYDLYYEIDSISYMDFEDIDIVQILKSREKDSYKRQKLEYNFSDIILIFDFDPQDNKFDYNKIHKLQKYFVESTDMGKLYINFPMVESFFHMSSIPDSNYLNRKVSAEIIKAKKYKEVVDRESKSKNCKHYVSDVTLSNKVIEANIEKAIFIQNDLKKADILPKNLNLCLLLEKQNCFLSNKNFVYVLCTMLFFILDYNSEYVYKAKRD</sequence>
<evidence type="ECO:0000313" key="1">
    <source>
        <dbReference type="EMBL" id="OEH81084.1"/>
    </source>
</evidence>
<evidence type="ECO:0000313" key="2">
    <source>
        <dbReference type="Proteomes" id="UP000095256"/>
    </source>
</evidence>
<gene>
    <name evidence="1" type="ORF">BCR26_05625</name>
</gene>